<dbReference type="RefSeq" id="XP_016265599.1">
    <property type="nucleotide sequence ID" value="XM_016404594.1"/>
</dbReference>
<dbReference type="GeneID" id="27355853"/>
<feature type="compositionally biased region" description="Polar residues" evidence="1">
    <location>
        <begin position="856"/>
        <end position="868"/>
    </location>
</feature>
<proteinExistence type="predicted"/>
<evidence type="ECO:0000313" key="2">
    <source>
        <dbReference type="EMBL" id="KIW45383.1"/>
    </source>
</evidence>
<evidence type="ECO:0000256" key="1">
    <source>
        <dbReference type="SAM" id="MobiDB-lite"/>
    </source>
</evidence>
<protein>
    <submittedName>
        <fullName evidence="2">Uncharacterized protein</fullName>
    </submittedName>
</protein>
<gene>
    <name evidence="2" type="ORF">PV06_03779</name>
</gene>
<dbReference type="Proteomes" id="UP000053342">
    <property type="component" value="Unassembled WGS sequence"/>
</dbReference>
<dbReference type="EMBL" id="KN847334">
    <property type="protein sequence ID" value="KIW45383.1"/>
    <property type="molecule type" value="Genomic_DNA"/>
</dbReference>
<sequence length="999" mass="108397">MSIDKANHGGETLVRPPTHPVPQLQKPFEESMVESVDDQADQEVPMDAMARRTILLEGTRYERVIAGRWRQKPGEKYHPLWKLVAQMSFGMHLLAENMAISEEEVMRILQSHVDDIDGFLERTTEDFDLAQSDIHERIRCLKLPLSHGEVFDRMLEDRVFRASILDGNEKIDHVISRTKRAAKDALKDVQKGFDATNVLEKYLTKLNSAWTRESPEHEAVLVAMLGNAEGWRRAFLELHLQGNKLTGSLKKLAEVVAEMERRAAIVSRNQVARAQKSRHISAQKSNHANSQGGSIASQKPLPIEPGRHHRSKNSSHSTQMSGLSSRPDSRHDSSRGATSHSSLGPGSRPSTASKRPAKQDLQSLPPAISSKGPNKSRAANDNDIERSLNGYLKQAGDLHPIELPADVPENVLRQAPVSIKNRLSITLGLKPKDNSDHRISSIYYPRALGDLLKTRPMSGLLLTPRSMAAKGTAVHAVSSPTAMSHAETDYYSSYERSPSIGVVTPDNSSRKEMNSTKTSPRVTRSSTLGSIVVSASGTRRSSTPNPAFTSHSAVMAMATPPSELPTESPREESTAASEARKLSQSQPSSLGEPGPELPEGATNRTRSTSDPILLVNTCVVTVSVQPASAEEETFAAAGQKAVDTTSSKEESPANKADAQTVTETSDIADQADVNTKMAQTTRNEVEKAGGVQVVPAADSPKKTETTQRQFVAELEAPVPVSHGPTAHKEFGPAELEAPQRTFRLPPRPTATVTNPEKEVPRASIHNLDDFFKLPSKMTLRPGMKPMDFDEADGQEPIRPLKLELAKRDGKIVPVQVKDNRSGHGTDNSASTLRLMAVADIIKTVSHTPPGSPIHARSNSWASTNSAQRWSHRSSRSLGPPAQARPPPGPGGRPMVNPDFASAGQFEGERKQRKKSTLGSKSGWKTFFSGGGPAGVERPSLSITTSQPTVEAPPAIKPRPSSEAVARAPDMLAATAAGGKEVPWFKGNMKRKKRKGNSLA</sequence>
<dbReference type="HOGENOM" id="CLU_297352_0_0_1"/>
<feature type="compositionally biased region" description="Polar residues" evidence="1">
    <location>
        <begin position="314"/>
        <end position="323"/>
    </location>
</feature>
<dbReference type="OrthoDB" id="5389734at2759"/>
<name>A0A0D2DR58_9EURO</name>
<feature type="compositionally biased region" description="Basic and acidic residues" evidence="1">
    <location>
        <begin position="568"/>
        <end position="581"/>
    </location>
</feature>
<organism evidence="2 3">
    <name type="scientific">Exophiala oligosperma</name>
    <dbReference type="NCBI Taxonomy" id="215243"/>
    <lineage>
        <taxon>Eukaryota</taxon>
        <taxon>Fungi</taxon>
        <taxon>Dikarya</taxon>
        <taxon>Ascomycota</taxon>
        <taxon>Pezizomycotina</taxon>
        <taxon>Eurotiomycetes</taxon>
        <taxon>Chaetothyriomycetidae</taxon>
        <taxon>Chaetothyriales</taxon>
        <taxon>Herpotrichiellaceae</taxon>
        <taxon>Exophiala</taxon>
    </lineage>
</organism>
<accession>A0A0D2DR58</accession>
<evidence type="ECO:0000313" key="3">
    <source>
        <dbReference type="Proteomes" id="UP000053342"/>
    </source>
</evidence>
<dbReference type="VEuPathDB" id="FungiDB:PV06_03779"/>
<dbReference type="AlphaFoldDB" id="A0A0D2DR58"/>
<keyword evidence="3" id="KW-1185">Reference proteome</keyword>
<feature type="region of interest" description="Disordered" evidence="1">
    <location>
        <begin position="268"/>
        <end position="381"/>
    </location>
</feature>
<feature type="region of interest" description="Disordered" evidence="1">
    <location>
        <begin position="846"/>
        <end position="965"/>
    </location>
</feature>
<feature type="compositionally biased region" description="Polar residues" evidence="1">
    <location>
        <begin position="282"/>
        <end position="297"/>
    </location>
</feature>
<feature type="region of interest" description="Disordered" evidence="1">
    <location>
        <begin position="497"/>
        <end position="528"/>
    </location>
</feature>
<dbReference type="STRING" id="215243.A0A0D2DR58"/>
<feature type="region of interest" description="Disordered" evidence="1">
    <location>
        <begin position="640"/>
        <end position="669"/>
    </location>
</feature>
<reference evidence="2 3" key="1">
    <citation type="submission" date="2015-01" db="EMBL/GenBank/DDBJ databases">
        <title>The Genome Sequence of Exophiala oligosperma CBS72588.</title>
        <authorList>
            <consortium name="The Broad Institute Genomics Platform"/>
            <person name="Cuomo C."/>
            <person name="de Hoog S."/>
            <person name="Gorbushina A."/>
            <person name="Stielow B."/>
            <person name="Teixiera M."/>
            <person name="Abouelleil A."/>
            <person name="Chapman S.B."/>
            <person name="Priest M."/>
            <person name="Young S.K."/>
            <person name="Wortman J."/>
            <person name="Nusbaum C."/>
            <person name="Birren B."/>
        </authorList>
    </citation>
    <scope>NUCLEOTIDE SEQUENCE [LARGE SCALE GENOMIC DNA]</scope>
    <source>
        <strain evidence="2 3">CBS 72588</strain>
    </source>
</reference>
<feature type="compositionally biased region" description="Polar residues" evidence="1">
    <location>
        <begin position="515"/>
        <end position="528"/>
    </location>
</feature>
<feature type="compositionally biased region" description="Polar residues" evidence="1">
    <location>
        <begin position="336"/>
        <end position="353"/>
    </location>
</feature>
<feature type="region of interest" description="Disordered" evidence="1">
    <location>
        <begin position="559"/>
        <end position="609"/>
    </location>
</feature>
<feature type="region of interest" description="Disordered" evidence="1">
    <location>
        <begin position="1"/>
        <end position="24"/>
    </location>
</feature>
<feature type="compositionally biased region" description="Polar residues" evidence="1">
    <location>
        <begin position="657"/>
        <end position="669"/>
    </location>
</feature>